<accession>T1IEE5</accession>
<dbReference type="InterPro" id="IPR038765">
    <property type="entry name" value="Papain-like_cys_pep_sf"/>
</dbReference>
<evidence type="ECO:0000313" key="2">
    <source>
        <dbReference type="EnsemblMetazoa" id="RPRC014665-PA"/>
    </source>
</evidence>
<sequence length="265" mass="30575">MTSLVAQILRAEPFLKLSSGQEAYHYQLFVEKDDSLALPTVQQLFEQSFLSSDIKLKEVPSCLIIQMPRFGKSFKMYPRILPSQLLDVTDVIEDSPRQCTVCGKLAVYECKQCFNQCDEGLPSISFCENCLGTAHTHEKRQTHRWRKLSVPPEFEQLKEHCVVPRLYMQLFAVVCIETSHYVTFVKCGTSETAPWCFFDSMADRKGEQNGYNIPEVVACPDLPHWLSDNAHLLPQMEKHLPEHAKRLLCDAYMCMYQSTEVMMYR</sequence>
<keyword evidence="3" id="KW-1185">Reference proteome</keyword>
<dbReference type="eggNOG" id="KOG3556">
    <property type="taxonomic scope" value="Eukaryota"/>
</dbReference>
<dbReference type="STRING" id="13249.T1IEE5"/>
<reference evidence="2" key="1">
    <citation type="submission" date="2015-05" db="UniProtKB">
        <authorList>
            <consortium name="EnsemblMetazoa"/>
        </authorList>
    </citation>
    <scope>IDENTIFICATION</scope>
</reference>
<dbReference type="EMBL" id="ACPB03014854">
    <property type="status" value="NOT_ANNOTATED_CDS"/>
    <property type="molecule type" value="Genomic_DNA"/>
</dbReference>
<evidence type="ECO:0000313" key="3">
    <source>
        <dbReference type="Proteomes" id="UP000015103"/>
    </source>
</evidence>
<dbReference type="SUPFAM" id="SSF54001">
    <property type="entry name" value="Cysteine proteinases"/>
    <property type="match status" value="1"/>
</dbReference>
<dbReference type="Proteomes" id="UP000015103">
    <property type="component" value="Unassembled WGS sequence"/>
</dbReference>
<dbReference type="AlphaFoldDB" id="T1IEE5"/>
<dbReference type="OMA" id="CENCLGT"/>
<dbReference type="HOGENOM" id="CLU_091847_0_0_1"/>
<dbReference type="EnsemblMetazoa" id="RPRC014665-RA">
    <property type="protein sequence ID" value="RPRC014665-PA"/>
    <property type="gene ID" value="RPRC014665"/>
</dbReference>
<proteinExistence type="predicted"/>
<dbReference type="PROSITE" id="PS50235">
    <property type="entry name" value="USP_3"/>
    <property type="match status" value="1"/>
</dbReference>
<evidence type="ECO:0000256" key="1">
    <source>
        <dbReference type="ARBA" id="ARBA00022490"/>
    </source>
</evidence>
<name>T1IEE5_RHOPR</name>
<organism evidence="2 3">
    <name type="scientific">Rhodnius prolixus</name>
    <name type="common">Triatomid bug</name>
    <dbReference type="NCBI Taxonomy" id="13249"/>
    <lineage>
        <taxon>Eukaryota</taxon>
        <taxon>Metazoa</taxon>
        <taxon>Ecdysozoa</taxon>
        <taxon>Arthropoda</taxon>
        <taxon>Hexapoda</taxon>
        <taxon>Insecta</taxon>
        <taxon>Pterygota</taxon>
        <taxon>Neoptera</taxon>
        <taxon>Paraneoptera</taxon>
        <taxon>Hemiptera</taxon>
        <taxon>Heteroptera</taxon>
        <taxon>Panheteroptera</taxon>
        <taxon>Cimicomorpha</taxon>
        <taxon>Reduviidae</taxon>
        <taxon>Triatominae</taxon>
        <taxon>Rhodnius</taxon>
    </lineage>
</organism>
<dbReference type="InParanoid" id="T1IEE5"/>
<keyword evidence="1" id="KW-0963">Cytoplasm</keyword>
<dbReference type="VEuPathDB" id="VectorBase:RPRC014665"/>
<protein>
    <submittedName>
        <fullName evidence="2">USP domain-containing protein</fullName>
    </submittedName>
</protein>
<dbReference type="InterPro" id="IPR028889">
    <property type="entry name" value="USP"/>
</dbReference>
<dbReference type="Gene3D" id="3.90.70.10">
    <property type="entry name" value="Cysteine proteinases"/>
    <property type="match status" value="1"/>
</dbReference>
<dbReference type="PANTHER" id="PTHR11830">
    <property type="entry name" value="40S RIBOSOMAL PROTEIN S3A"/>
    <property type="match status" value="1"/>
</dbReference>